<dbReference type="EMBL" id="AVCJ01000043">
    <property type="protein sequence ID" value="KFL35965.1"/>
    <property type="molecule type" value="Genomic_DNA"/>
</dbReference>
<dbReference type="InterPro" id="IPR030923">
    <property type="entry name" value="LptG"/>
</dbReference>
<dbReference type="PANTHER" id="PTHR33529">
    <property type="entry name" value="SLR0882 PROTEIN-RELATED"/>
    <property type="match status" value="1"/>
</dbReference>
<dbReference type="GO" id="GO:0043190">
    <property type="term" value="C:ATP-binding cassette (ABC) transporter complex"/>
    <property type="evidence" value="ECO:0007669"/>
    <property type="project" value="InterPro"/>
</dbReference>
<comment type="caution">
    <text evidence="10">The sequence shown here is derived from an EMBL/GenBank/DDBJ whole genome shotgun (WGS) entry which is preliminary data.</text>
</comment>
<organism evidence="10 11">
    <name type="scientific">Arenimonas donghaensis DSM 18148 = HO3-R19</name>
    <dbReference type="NCBI Taxonomy" id="1121014"/>
    <lineage>
        <taxon>Bacteria</taxon>
        <taxon>Pseudomonadati</taxon>
        <taxon>Pseudomonadota</taxon>
        <taxon>Gammaproteobacteria</taxon>
        <taxon>Lysobacterales</taxon>
        <taxon>Lysobacteraceae</taxon>
        <taxon>Arenimonas</taxon>
    </lineage>
</organism>
<reference evidence="10 11" key="2">
    <citation type="journal article" date="2015" name="Stand. Genomic Sci.">
        <title>High quality draft genomic sequence of Arenimonas donghaensis DSM 18148(T).</title>
        <authorList>
            <person name="Chen F."/>
            <person name="Wang H."/>
            <person name="Cao Y."/>
            <person name="Li X."/>
            <person name="Wang G."/>
        </authorList>
    </citation>
    <scope>NUCLEOTIDE SEQUENCE [LARGE SCALE GENOMIC DNA]</scope>
    <source>
        <strain evidence="10 11">HO3-R19</strain>
    </source>
</reference>
<gene>
    <name evidence="10" type="ORF">N788_06730</name>
</gene>
<keyword evidence="5 9" id="KW-0812">Transmembrane</keyword>
<dbReference type="Pfam" id="PF03739">
    <property type="entry name" value="LptF_LptG"/>
    <property type="match status" value="1"/>
</dbReference>
<evidence type="ECO:0000256" key="4">
    <source>
        <dbReference type="ARBA" id="ARBA00022475"/>
    </source>
</evidence>
<feature type="transmembrane region" description="Helical" evidence="9">
    <location>
        <begin position="344"/>
        <end position="362"/>
    </location>
</feature>
<evidence type="ECO:0000256" key="8">
    <source>
        <dbReference type="ARBA" id="ARBA00026081"/>
    </source>
</evidence>
<accession>A0A087MGG2</accession>
<evidence type="ECO:0000256" key="3">
    <source>
        <dbReference type="ARBA" id="ARBA00007725"/>
    </source>
</evidence>
<feature type="transmembrane region" description="Helical" evidence="9">
    <location>
        <begin position="68"/>
        <end position="87"/>
    </location>
</feature>
<keyword evidence="6 9" id="KW-1133">Transmembrane helix</keyword>
<comment type="similarity">
    <text evidence="3">Belongs to the LptF/LptG family.</text>
</comment>
<evidence type="ECO:0008006" key="12">
    <source>
        <dbReference type="Google" id="ProtNLM"/>
    </source>
</evidence>
<feature type="transmembrane region" description="Helical" evidence="9">
    <location>
        <begin position="99"/>
        <end position="120"/>
    </location>
</feature>
<dbReference type="GO" id="GO:0055085">
    <property type="term" value="P:transmembrane transport"/>
    <property type="evidence" value="ECO:0007669"/>
    <property type="project" value="InterPro"/>
</dbReference>
<keyword evidence="7 9" id="KW-0472">Membrane</keyword>
<dbReference type="InterPro" id="IPR005495">
    <property type="entry name" value="LptG/LptF_permease"/>
</dbReference>
<sequence>MLLRPGRIDAYLARSVLLATLATWAVLLGFDLLTAMVNELDEVGEGGYTLSHAFLYTLYTLPRRAYELFPTTALIGTVLGLGGLAAHSELTAMRAVGLSRLRIGLGALGSSGLLALLMMINAETAAPLGEQNAQLVVNSAKAGDVVMARVSGLWAREGNIFLNARDGQRREQDGETWTELQGVRLYEFDDTGRLLSLAEADKAEHRRGEWRLHDVRRTRFDARSVEVETHETEAWRTALGDEVVSSAVARPRYLSSAELRRNIGYLERNGLDAKSFVNAYWARWFYPLNVVVLCLAALPFAFGSLRSGGFGKRLFVAIVIGIGYLLAQRLVVSLSDVYRFDARLAYLLPPIALMAVCWGVFARRE</sequence>
<comment type="subcellular location">
    <subcellularLocation>
        <location evidence="2">Cell membrane</location>
        <topology evidence="2">Multi-pass membrane protein</topology>
    </subcellularLocation>
</comment>
<evidence type="ECO:0000256" key="9">
    <source>
        <dbReference type="SAM" id="Phobius"/>
    </source>
</evidence>
<reference evidence="11" key="1">
    <citation type="submission" date="2013-08" db="EMBL/GenBank/DDBJ databases">
        <title>Genome sequencing of Arenimonas donghaensis.</title>
        <authorList>
            <person name="Chen F."/>
            <person name="Wang G."/>
        </authorList>
    </citation>
    <scope>NUCLEOTIDE SEQUENCE [LARGE SCALE GENOMIC DNA]</scope>
    <source>
        <strain evidence="11">HO3-R19</strain>
    </source>
</reference>
<comment type="subunit">
    <text evidence="8">Component of the lipopolysaccharide transport and assembly complex. The LptBFG transporter is composed of two ATP-binding proteins (LptB) and two transmembrane proteins (LptF and LptG).</text>
</comment>
<dbReference type="Proteomes" id="UP000029085">
    <property type="component" value="Unassembled WGS sequence"/>
</dbReference>
<evidence type="ECO:0000256" key="7">
    <source>
        <dbReference type="ARBA" id="ARBA00023136"/>
    </source>
</evidence>
<keyword evidence="4" id="KW-1003">Cell membrane</keyword>
<dbReference type="STRING" id="1121014.N788_06730"/>
<evidence type="ECO:0000256" key="1">
    <source>
        <dbReference type="ARBA" id="ARBA00002265"/>
    </source>
</evidence>
<dbReference type="NCBIfam" id="TIGR04408">
    <property type="entry name" value="LptG_lptG"/>
    <property type="match status" value="1"/>
</dbReference>
<proteinExistence type="inferred from homology"/>
<protein>
    <recommendedName>
        <fullName evidence="12">LPS export ABC transporter permease LptG</fullName>
    </recommendedName>
</protein>
<dbReference type="GO" id="GO:0015920">
    <property type="term" value="P:lipopolysaccharide transport"/>
    <property type="evidence" value="ECO:0007669"/>
    <property type="project" value="TreeGrafter"/>
</dbReference>
<evidence type="ECO:0000313" key="10">
    <source>
        <dbReference type="EMBL" id="KFL35965.1"/>
    </source>
</evidence>
<dbReference type="PANTHER" id="PTHR33529:SF2">
    <property type="entry name" value="LIPOPOLYSACCHARIDE EXPORT SYSTEM PERMEASE PROTEIN LPTG"/>
    <property type="match status" value="1"/>
</dbReference>
<evidence type="ECO:0000256" key="6">
    <source>
        <dbReference type="ARBA" id="ARBA00022989"/>
    </source>
</evidence>
<evidence type="ECO:0000313" key="11">
    <source>
        <dbReference type="Proteomes" id="UP000029085"/>
    </source>
</evidence>
<evidence type="ECO:0000256" key="5">
    <source>
        <dbReference type="ARBA" id="ARBA00022692"/>
    </source>
</evidence>
<comment type="function">
    <text evidence="1">Part of the ABC transporter complex LptBFG involved in the translocation of lipopolysaccharide (LPS) from the inner membrane to the outer membrane.</text>
</comment>
<dbReference type="AlphaFoldDB" id="A0A087MGG2"/>
<name>A0A087MGG2_9GAMM</name>
<dbReference type="PATRIC" id="fig|1121014.3.peg.2251"/>
<feature type="transmembrane region" description="Helical" evidence="9">
    <location>
        <begin position="314"/>
        <end position="332"/>
    </location>
</feature>
<evidence type="ECO:0000256" key="2">
    <source>
        <dbReference type="ARBA" id="ARBA00004651"/>
    </source>
</evidence>
<feature type="transmembrane region" description="Helical" evidence="9">
    <location>
        <begin position="12"/>
        <end position="30"/>
    </location>
</feature>
<keyword evidence="11" id="KW-1185">Reference proteome</keyword>
<feature type="transmembrane region" description="Helical" evidence="9">
    <location>
        <begin position="284"/>
        <end position="302"/>
    </location>
</feature>